<dbReference type="EMBL" id="MU865331">
    <property type="protein sequence ID" value="KAK4227423.1"/>
    <property type="molecule type" value="Genomic_DNA"/>
</dbReference>
<reference evidence="1" key="2">
    <citation type="submission" date="2023-05" db="EMBL/GenBank/DDBJ databases">
        <authorList>
            <consortium name="Lawrence Berkeley National Laboratory"/>
            <person name="Steindorff A."/>
            <person name="Hensen N."/>
            <person name="Bonometti L."/>
            <person name="Westerberg I."/>
            <person name="Brannstrom I.O."/>
            <person name="Guillou S."/>
            <person name="Cros-Aarteil S."/>
            <person name="Calhoun S."/>
            <person name="Haridas S."/>
            <person name="Kuo A."/>
            <person name="Mondo S."/>
            <person name="Pangilinan J."/>
            <person name="Riley R."/>
            <person name="Labutti K."/>
            <person name="Andreopoulos B."/>
            <person name="Lipzen A."/>
            <person name="Chen C."/>
            <person name="Yanf M."/>
            <person name="Daum C."/>
            <person name="Ng V."/>
            <person name="Clum A."/>
            <person name="Ohm R."/>
            <person name="Martin F."/>
            <person name="Silar P."/>
            <person name="Natvig D."/>
            <person name="Lalanne C."/>
            <person name="Gautier V."/>
            <person name="Ament-Velasquez S.L."/>
            <person name="Kruys A."/>
            <person name="Hutchinson M.I."/>
            <person name="Powell A.J."/>
            <person name="Barry K."/>
            <person name="Miller A.N."/>
            <person name="Grigoriev I.V."/>
            <person name="Debuchy R."/>
            <person name="Gladieux P."/>
            <person name="Thoren M.H."/>
            <person name="Johannesson H."/>
        </authorList>
    </citation>
    <scope>NUCLEOTIDE SEQUENCE</scope>
    <source>
        <strain evidence="1">CBS 990.96</strain>
    </source>
</reference>
<evidence type="ECO:0000313" key="2">
    <source>
        <dbReference type="Proteomes" id="UP001301958"/>
    </source>
</evidence>
<name>A0AAN7BQU5_9PEZI</name>
<dbReference type="PANTHER" id="PTHR37049">
    <property type="entry name" value="PEPTIDASE S41 FAMILY PROTEIN"/>
    <property type="match status" value="1"/>
</dbReference>
<comment type="caution">
    <text evidence="1">The sequence shown here is derived from an EMBL/GenBank/DDBJ whole genome shotgun (WGS) entry which is preliminary data.</text>
</comment>
<protein>
    <submittedName>
        <fullName evidence="1">Uncharacterized protein</fullName>
    </submittedName>
</protein>
<dbReference type="InterPro" id="IPR052766">
    <property type="entry name" value="S41A_metabolite_peptidase"/>
</dbReference>
<gene>
    <name evidence="1" type="ORF">QBC38DRAFT_191754</name>
</gene>
<accession>A0AAN7BQU5</accession>
<dbReference type="Proteomes" id="UP001301958">
    <property type="component" value="Unassembled WGS sequence"/>
</dbReference>
<evidence type="ECO:0000313" key="1">
    <source>
        <dbReference type="EMBL" id="KAK4227423.1"/>
    </source>
</evidence>
<sequence>MAMARVVTDLVAGVKDPHTEPSAKLLTEYRTPLNYRYDLNVTNQPFPSFEAKFPEDNVWKGTKYTSLMRWNVNDSLYTINNTFGIEITGYGTLSNATQHFAAEDIVLLYDGYCASTCSLASTFLRHQGKVKSVAMGGRPSHKGKIQGVGGVKGAQVFDFLDIYDRAVHYNNSARNGEERNDLLRFSDLLKRRSISATLNVRDQILPESFGDGIPAQFVNETADFRLYWTEEMVRDIGEVWKAVTKVAFGGEECVAGGIERTVLGIKSEKKAGGEGKRVLEGFEKERSTSDDDDNWLAVYRMRVVD</sequence>
<reference evidence="1" key="1">
    <citation type="journal article" date="2023" name="Mol. Phylogenet. Evol.">
        <title>Genome-scale phylogeny and comparative genomics of the fungal order Sordariales.</title>
        <authorList>
            <person name="Hensen N."/>
            <person name="Bonometti L."/>
            <person name="Westerberg I."/>
            <person name="Brannstrom I.O."/>
            <person name="Guillou S."/>
            <person name="Cros-Aarteil S."/>
            <person name="Calhoun S."/>
            <person name="Haridas S."/>
            <person name="Kuo A."/>
            <person name="Mondo S."/>
            <person name="Pangilinan J."/>
            <person name="Riley R."/>
            <person name="LaButti K."/>
            <person name="Andreopoulos B."/>
            <person name="Lipzen A."/>
            <person name="Chen C."/>
            <person name="Yan M."/>
            <person name="Daum C."/>
            <person name="Ng V."/>
            <person name="Clum A."/>
            <person name="Steindorff A."/>
            <person name="Ohm R.A."/>
            <person name="Martin F."/>
            <person name="Silar P."/>
            <person name="Natvig D.O."/>
            <person name="Lalanne C."/>
            <person name="Gautier V."/>
            <person name="Ament-Velasquez S.L."/>
            <person name="Kruys A."/>
            <person name="Hutchinson M.I."/>
            <person name="Powell A.J."/>
            <person name="Barry K."/>
            <person name="Miller A.N."/>
            <person name="Grigoriev I.V."/>
            <person name="Debuchy R."/>
            <person name="Gladieux P."/>
            <person name="Hiltunen Thoren M."/>
            <person name="Johannesson H."/>
        </authorList>
    </citation>
    <scope>NUCLEOTIDE SEQUENCE</scope>
    <source>
        <strain evidence="1">CBS 990.96</strain>
    </source>
</reference>
<dbReference type="AlphaFoldDB" id="A0AAN7BQU5"/>
<proteinExistence type="predicted"/>
<organism evidence="1 2">
    <name type="scientific">Podospora fimiseda</name>
    <dbReference type="NCBI Taxonomy" id="252190"/>
    <lineage>
        <taxon>Eukaryota</taxon>
        <taxon>Fungi</taxon>
        <taxon>Dikarya</taxon>
        <taxon>Ascomycota</taxon>
        <taxon>Pezizomycotina</taxon>
        <taxon>Sordariomycetes</taxon>
        <taxon>Sordariomycetidae</taxon>
        <taxon>Sordariales</taxon>
        <taxon>Podosporaceae</taxon>
        <taxon>Podospora</taxon>
    </lineage>
</organism>
<keyword evidence="2" id="KW-1185">Reference proteome</keyword>
<dbReference type="PANTHER" id="PTHR37049:SF4">
    <property type="entry name" value="RHODANESE DOMAIN-CONTAINING PROTEIN"/>
    <property type="match status" value="1"/>
</dbReference>